<comment type="caution">
    <text evidence="2">The sequence shown here is derived from an EMBL/GenBank/DDBJ whole genome shotgun (WGS) entry which is preliminary data.</text>
</comment>
<protein>
    <submittedName>
        <fullName evidence="2">Uncharacterized protein</fullName>
    </submittedName>
</protein>
<name>A0A1X2KHY2_9MYCO</name>
<reference evidence="2 3" key="1">
    <citation type="submission" date="2017-04" db="EMBL/GenBank/DDBJ databases">
        <title>The new phylogeny of genus Mycobacterium.</title>
        <authorList>
            <person name="Tortoli E."/>
            <person name="Trovato A."/>
            <person name="Cirillo D.M."/>
        </authorList>
    </citation>
    <scope>NUCLEOTIDE SEQUENCE [LARGE SCALE GENOMIC DNA]</scope>
    <source>
        <strain evidence="2 3">DSM 45247</strain>
    </source>
</reference>
<keyword evidence="3" id="KW-1185">Reference proteome</keyword>
<accession>A0A1X2KHY2</accession>
<sequence length="233" mass="25151">MFDIPGMPPLQRHNLPVRRASSTPARVVDDGHPGGAQRTCRPQAASQPRTPAEQWWHYSVGCAAALRAGRVPTPVAVYGPVLEPGEQALLSAEIDYSRFCGGDGSYSPLPLIVAGRPAVMFGALAVQGVVNHRRKTVAAQRAAAQWRFHQTCPVIMTTDRLICTTAAHGLVSFWFGACTQFYPDLQQWTLTLGFDSTYPVRLSGPAAPALSLWSAYGILGDAWADDPRLALLS</sequence>
<gene>
    <name evidence="2" type="ORF">B8W69_28920</name>
</gene>
<evidence type="ECO:0000313" key="2">
    <source>
        <dbReference type="EMBL" id="OSC20547.1"/>
    </source>
</evidence>
<organism evidence="2 3">
    <name type="scientific">Mycolicibacterium vulneris</name>
    <dbReference type="NCBI Taxonomy" id="547163"/>
    <lineage>
        <taxon>Bacteria</taxon>
        <taxon>Bacillati</taxon>
        <taxon>Actinomycetota</taxon>
        <taxon>Actinomycetes</taxon>
        <taxon>Mycobacteriales</taxon>
        <taxon>Mycobacteriaceae</taxon>
        <taxon>Mycolicibacterium</taxon>
    </lineage>
</organism>
<dbReference type="Proteomes" id="UP000242320">
    <property type="component" value="Unassembled WGS sequence"/>
</dbReference>
<dbReference type="EMBL" id="NCXM01000056">
    <property type="protein sequence ID" value="OSC20547.1"/>
    <property type="molecule type" value="Genomic_DNA"/>
</dbReference>
<dbReference type="RefSeq" id="WP_085293079.1">
    <property type="nucleotide sequence ID" value="NZ_NCXM01000056.1"/>
</dbReference>
<feature type="region of interest" description="Disordered" evidence="1">
    <location>
        <begin position="1"/>
        <end position="48"/>
    </location>
</feature>
<evidence type="ECO:0000256" key="1">
    <source>
        <dbReference type="SAM" id="MobiDB-lite"/>
    </source>
</evidence>
<evidence type="ECO:0000313" key="3">
    <source>
        <dbReference type="Proteomes" id="UP000242320"/>
    </source>
</evidence>
<proteinExistence type="predicted"/>
<dbReference type="OrthoDB" id="3821116at2"/>
<dbReference type="AlphaFoldDB" id="A0A1X2KHY2"/>